<proteinExistence type="predicted"/>
<gene>
    <name evidence="1" type="ORF">WMO63_04435</name>
</gene>
<evidence type="ECO:0000313" key="2">
    <source>
        <dbReference type="Proteomes" id="UP001465426"/>
    </source>
</evidence>
<organism evidence="1 2">
    <name type="scientific">Niallia hominis</name>
    <dbReference type="NCBI Taxonomy" id="3133173"/>
    <lineage>
        <taxon>Bacteria</taxon>
        <taxon>Bacillati</taxon>
        <taxon>Bacillota</taxon>
        <taxon>Bacilli</taxon>
        <taxon>Bacillales</taxon>
        <taxon>Bacillaceae</taxon>
        <taxon>Niallia</taxon>
    </lineage>
</organism>
<protein>
    <submittedName>
        <fullName evidence="1">Uncharacterized protein</fullName>
    </submittedName>
</protein>
<accession>A0ABV1EUY9</accession>
<reference evidence="1 2" key="1">
    <citation type="submission" date="2024-03" db="EMBL/GenBank/DDBJ databases">
        <title>Human intestinal bacterial collection.</title>
        <authorList>
            <person name="Pauvert C."/>
            <person name="Hitch T.C.A."/>
            <person name="Clavel T."/>
        </authorList>
    </citation>
    <scope>NUCLEOTIDE SEQUENCE [LARGE SCALE GENOMIC DNA]</scope>
    <source>
        <strain evidence="1 2">CLA-SR-H024</strain>
    </source>
</reference>
<dbReference type="Proteomes" id="UP001465426">
    <property type="component" value="Unassembled WGS sequence"/>
</dbReference>
<evidence type="ECO:0000313" key="1">
    <source>
        <dbReference type="EMBL" id="MEQ2464917.1"/>
    </source>
</evidence>
<dbReference type="EMBL" id="JBBMFN010000005">
    <property type="protein sequence ID" value="MEQ2464917.1"/>
    <property type="molecule type" value="Genomic_DNA"/>
</dbReference>
<dbReference type="RefSeq" id="WP_349204360.1">
    <property type="nucleotide sequence ID" value="NZ_JBBMFN010000005.1"/>
</dbReference>
<sequence length="290" mass="33550">MKKDFIRLSLSLIILVAIFYIFQQKQIAKESITYFPIDPTVTFPKANTTLTFHKKRFDEYSILWESNSSINKRAYLRQDMSLLYGNGKLISTMGEWRQNTLELSEEKTVVERESNYLQAITFHYAEIHDANERIFSSQKISADNLYIINSKFESAPLSFHTPNNLVEKDWATTLDKQALDYIEYSYRQVLKKFHISAEQYDTKLLLTELSKFNDTPLPDFSKEQSAKILGQLTEGLYKNYFLGIMREDGTIADPIGSSIPVILINDNHLLILFTTKDGEAIVLRQQISTL</sequence>
<keyword evidence="2" id="KW-1185">Reference proteome</keyword>
<name>A0ABV1EUY9_9BACI</name>
<comment type="caution">
    <text evidence="1">The sequence shown here is derived from an EMBL/GenBank/DDBJ whole genome shotgun (WGS) entry which is preliminary data.</text>
</comment>